<feature type="transmembrane region" description="Helical" evidence="2">
    <location>
        <begin position="218"/>
        <end position="251"/>
    </location>
</feature>
<reference evidence="4" key="1">
    <citation type="submission" date="2014-12" db="EMBL/GenBank/DDBJ databases">
        <title>Genome Sequence of Valsa Canker Pathogens Uncovers a Specific Adaption of Colonization on Woody Bark.</title>
        <authorList>
            <person name="Yin Z."/>
            <person name="Liu H."/>
            <person name="Gao X."/>
            <person name="Li Z."/>
            <person name="Song N."/>
            <person name="Ke X."/>
            <person name="Dai Q."/>
            <person name="Wu Y."/>
            <person name="Sun Y."/>
            <person name="Xu J.-R."/>
            <person name="Kang Z.K."/>
            <person name="Wang L."/>
            <person name="Huang L."/>
        </authorList>
    </citation>
    <scope>NUCLEOTIDE SEQUENCE [LARGE SCALE GENOMIC DNA]</scope>
    <source>
        <strain evidence="4">SXYL134</strain>
    </source>
</reference>
<sequence length="465" mass="50735">MVALPASYGSSGARPPLLSIAASDISVIFEWAALLPLAVYLASSRFSHQLVGQTALTRTICVGLFPRLGVLSSIANFLQNGPDFLDRASSVSELRRTVWDVKWGSVFPCANGAASAMLGSYVLRHIKPEDIPEPVDMDQKDQKDHDDTTPSPSTSAQVETHAPLVNAGTSNCPTLPVSQPVFRRYQTLHVLDFSGPVRDKPSSHDCLNSTILRNACKVLVLVGLLGACVVTILFGLYGTATAILVTILFRLCKLLIRVRRPSGYLYSNEGESGCMLVALHENASTWYLYKGSRAVVDTLLNKTMIESITSPLGIWLAYALRFMEFLQLIAMTYVASQKGWDGVALLCLVAVAWAYDHVAYSDDKIAATWLRHEFVVPTAQTYRFGGRTAMIGTIQALSNTSVTSWMDGILAPSDRRDVWLSKVAGHPATEKLEALSIGDRKWVDLNMRLTEQALKTLGRPEAASA</sequence>
<keyword evidence="2" id="KW-0812">Transmembrane</keyword>
<keyword evidence="2" id="KW-0472">Membrane</keyword>
<accession>A0A194UUX9</accession>
<organism evidence="3 4">
    <name type="scientific">Cytospora mali</name>
    <name type="common">Apple Valsa canker fungus</name>
    <name type="synonym">Valsa mali</name>
    <dbReference type="NCBI Taxonomy" id="578113"/>
    <lineage>
        <taxon>Eukaryota</taxon>
        <taxon>Fungi</taxon>
        <taxon>Dikarya</taxon>
        <taxon>Ascomycota</taxon>
        <taxon>Pezizomycotina</taxon>
        <taxon>Sordariomycetes</taxon>
        <taxon>Sordariomycetidae</taxon>
        <taxon>Diaporthales</taxon>
        <taxon>Cytosporaceae</taxon>
        <taxon>Cytospora</taxon>
    </lineage>
</organism>
<name>A0A194UUX9_CYTMA</name>
<feature type="compositionally biased region" description="Polar residues" evidence="1">
    <location>
        <begin position="149"/>
        <end position="158"/>
    </location>
</feature>
<dbReference type="EMBL" id="KN714680">
    <property type="protein sequence ID" value="KUI55414.1"/>
    <property type="molecule type" value="Genomic_DNA"/>
</dbReference>
<gene>
    <name evidence="3" type="ORF">VP1G_02848</name>
</gene>
<dbReference type="Proteomes" id="UP000078576">
    <property type="component" value="Unassembled WGS sequence"/>
</dbReference>
<dbReference type="OrthoDB" id="3527261at2759"/>
<dbReference type="AlphaFoldDB" id="A0A194UUX9"/>
<feature type="compositionally biased region" description="Basic and acidic residues" evidence="1">
    <location>
        <begin position="137"/>
        <end position="148"/>
    </location>
</feature>
<keyword evidence="2" id="KW-1133">Transmembrane helix</keyword>
<feature type="region of interest" description="Disordered" evidence="1">
    <location>
        <begin position="132"/>
        <end position="158"/>
    </location>
</feature>
<evidence type="ECO:0000313" key="3">
    <source>
        <dbReference type="EMBL" id="KUI55414.1"/>
    </source>
</evidence>
<evidence type="ECO:0000256" key="1">
    <source>
        <dbReference type="SAM" id="MobiDB-lite"/>
    </source>
</evidence>
<feature type="transmembrane region" description="Helical" evidence="2">
    <location>
        <begin position="20"/>
        <end position="43"/>
    </location>
</feature>
<protein>
    <submittedName>
        <fullName evidence="3">Uncharacterized protein</fullName>
    </submittedName>
</protein>
<evidence type="ECO:0000313" key="4">
    <source>
        <dbReference type="Proteomes" id="UP000078576"/>
    </source>
</evidence>
<proteinExistence type="predicted"/>
<evidence type="ECO:0000256" key="2">
    <source>
        <dbReference type="SAM" id="Phobius"/>
    </source>
</evidence>
<keyword evidence="4" id="KW-1185">Reference proteome</keyword>